<evidence type="ECO:0000313" key="2">
    <source>
        <dbReference type="Proteomes" id="UP000479000"/>
    </source>
</evidence>
<proteinExistence type="predicted"/>
<name>A0A6H5G5E8_9HEMI</name>
<feature type="non-terminal residue" evidence="1">
    <location>
        <position position="100"/>
    </location>
</feature>
<dbReference type="InterPro" id="IPR051943">
    <property type="entry name" value="TRAFAC_Dynamin-like_GTPase"/>
</dbReference>
<accession>A0A6H5G5E8</accession>
<dbReference type="PANTHER" id="PTHR43681:SF1">
    <property type="entry name" value="SARCALUMENIN"/>
    <property type="match status" value="1"/>
</dbReference>
<dbReference type="Gene3D" id="3.40.50.300">
    <property type="entry name" value="P-loop containing nucleotide triphosphate hydrolases"/>
    <property type="match status" value="1"/>
</dbReference>
<dbReference type="PANTHER" id="PTHR43681">
    <property type="entry name" value="TRANSMEMBRANE GTPASE FZO"/>
    <property type="match status" value="1"/>
</dbReference>
<sequence>MPKPMLDSLFFQTRIILNKADQVKPEELMRVQGTLIWNISPLMSSTEPPVMYSTSLWSLPYESGAPARLLHAQECSFLKDLREAIDKRVENKIASARRFA</sequence>
<keyword evidence="2" id="KW-1185">Reference proteome</keyword>
<dbReference type="Proteomes" id="UP000479000">
    <property type="component" value="Unassembled WGS sequence"/>
</dbReference>
<dbReference type="EMBL" id="CADCXU010005938">
    <property type="protein sequence ID" value="CAA9997791.1"/>
    <property type="molecule type" value="Genomic_DNA"/>
</dbReference>
<reference evidence="1 2" key="1">
    <citation type="submission" date="2020-02" db="EMBL/GenBank/DDBJ databases">
        <authorList>
            <person name="Ferguson B K."/>
        </authorList>
    </citation>
    <scope>NUCLEOTIDE SEQUENCE [LARGE SCALE GENOMIC DNA]</scope>
</reference>
<dbReference type="InterPro" id="IPR027417">
    <property type="entry name" value="P-loop_NTPase"/>
</dbReference>
<dbReference type="OrthoDB" id="422720at2759"/>
<dbReference type="AlphaFoldDB" id="A0A6H5G5E8"/>
<evidence type="ECO:0000313" key="1">
    <source>
        <dbReference type="EMBL" id="CAA9997791.1"/>
    </source>
</evidence>
<gene>
    <name evidence="1" type="ORF">NTEN_LOCUS4085</name>
</gene>
<organism evidence="1 2">
    <name type="scientific">Nesidiocoris tenuis</name>
    <dbReference type="NCBI Taxonomy" id="355587"/>
    <lineage>
        <taxon>Eukaryota</taxon>
        <taxon>Metazoa</taxon>
        <taxon>Ecdysozoa</taxon>
        <taxon>Arthropoda</taxon>
        <taxon>Hexapoda</taxon>
        <taxon>Insecta</taxon>
        <taxon>Pterygota</taxon>
        <taxon>Neoptera</taxon>
        <taxon>Paraneoptera</taxon>
        <taxon>Hemiptera</taxon>
        <taxon>Heteroptera</taxon>
        <taxon>Panheteroptera</taxon>
        <taxon>Cimicomorpha</taxon>
        <taxon>Miridae</taxon>
        <taxon>Dicyphina</taxon>
        <taxon>Nesidiocoris</taxon>
    </lineage>
</organism>
<protein>
    <submittedName>
        <fullName evidence="1">Uncharacterized protein</fullName>
    </submittedName>
</protein>